<proteinExistence type="inferred from homology"/>
<dbReference type="Gramene" id="OE9A087360T1">
    <property type="protein sequence ID" value="OE9A087360C1"/>
    <property type="gene ID" value="OE9A087360"/>
</dbReference>
<evidence type="ECO:0000256" key="3">
    <source>
        <dbReference type="ARBA" id="ARBA00008773"/>
    </source>
</evidence>
<comment type="catalytic activity">
    <reaction evidence="1">
        <text>Hydrolysis of (1-&gt;3)-beta-D-glucosidic linkages in (1-&gt;3)-beta-D-glucans.</text>
        <dbReference type="EC" id="3.2.1.39"/>
    </reaction>
</comment>
<keyword evidence="9" id="KW-1015">Disulfide bond</keyword>
<dbReference type="InterPro" id="IPR000490">
    <property type="entry name" value="Glyco_hydro_17"/>
</dbReference>
<dbReference type="SMART" id="SM00768">
    <property type="entry name" value="X8"/>
    <property type="match status" value="1"/>
</dbReference>
<evidence type="ECO:0000256" key="11">
    <source>
        <dbReference type="RuleBase" id="RU004335"/>
    </source>
</evidence>
<evidence type="ECO:0000256" key="4">
    <source>
        <dbReference type="ARBA" id="ARBA00012780"/>
    </source>
</evidence>
<feature type="compositionally biased region" description="Pro residues" evidence="12">
    <location>
        <begin position="355"/>
        <end position="371"/>
    </location>
</feature>
<evidence type="ECO:0000313" key="16">
    <source>
        <dbReference type="Proteomes" id="UP000594638"/>
    </source>
</evidence>
<evidence type="ECO:0000313" key="15">
    <source>
        <dbReference type="EMBL" id="CAA2998715.1"/>
    </source>
</evidence>
<dbReference type="GO" id="GO:0005886">
    <property type="term" value="C:plasma membrane"/>
    <property type="evidence" value="ECO:0007669"/>
    <property type="project" value="UniProtKB-SubCell"/>
</dbReference>
<comment type="caution">
    <text evidence="15">The sequence shown here is derived from an EMBL/GenBank/DDBJ whole genome shotgun (WGS) entry which is preliminary data.</text>
</comment>
<keyword evidence="16" id="KW-1185">Reference proteome</keyword>
<keyword evidence="5" id="KW-0336">GPI-anchor</keyword>
<evidence type="ECO:0000256" key="5">
    <source>
        <dbReference type="ARBA" id="ARBA00022622"/>
    </source>
</evidence>
<dbReference type="FunFam" id="3.20.20.80:FF:000002">
    <property type="entry name" value="Glucan endo-1,3-beta-glucosidase 3"/>
    <property type="match status" value="1"/>
</dbReference>
<dbReference type="Pfam" id="PF07983">
    <property type="entry name" value="X8"/>
    <property type="match status" value="1"/>
</dbReference>
<feature type="domain" description="X8" evidence="14">
    <location>
        <begin position="377"/>
        <end position="461"/>
    </location>
</feature>
<dbReference type="SUPFAM" id="SSF51445">
    <property type="entry name" value="(Trans)glycosidases"/>
    <property type="match status" value="1"/>
</dbReference>
<evidence type="ECO:0000256" key="6">
    <source>
        <dbReference type="ARBA" id="ARBA00022729"/>
    </source>
</evidence>
<dbReference type="InterPro" id="IPR017853">
    <property type="entry name" value="GH"/>
</dbReference>
<evidence type="ECO:0000256" key="13">
    <source>
        <dbReference type="SAM" id="SignalP"/>
    </source>
</evidence>
<name>A0A8S0T2T7_OLEEU</name>
<keyword evidence="7" id="KW-0378">Hydrolase</keyword>
<keyword evidence="5" id="KW-0472">Membrane</keyword>
<evidence type="ECO:0000256" key="9">
    <source>
        <dbReference type="ARBA" id="ARBA00023157"/>
    </source>
</evidence>
<dbReference type="EC" id="3.2.1.39" evidence="4"/>
<dbReference type="EMBL" id="CACTIH010005602">
    <property type="protein sequence ID" value="CAA2998715.1"/>
    <property type="molecule type" value="Genomic_DNA"/>
</dbReference>
<dbReference type="Gene3D" id="3.20.20.80">
    <property type="entry name" value="Glycosidases"/>
    <property type="match status" value="1"/>
</dbReference>
<keyword evidence="5" id="KW-0449">Lipoprotein</keyword>
<dbReference type="PANTHER" id="PTHR32227">
    <property type="entry name" value="GLUCAN ENDO-1,3-BETA-GLUCOSIDASE BG1-RELATED-RELATED"/>
    <property type="match status" value="1"/>
</dbReference>
<evidence type="ECO:0000256" key="2">
    <source>
        <dbReference type="ARBA" id="ARBA00004609"/>
    </source>
</evidence>
<dbReference type="OrthoDB" id="1938138at2759"/>
<dbReference type="InterPro" id="IPR044965">
    <property type="entry name" value="Glyco_hydro_17_plant"/>
</dbReference>
<feature type="region of interest" description="Disordered" evidence="12">
    <location>
        <begin position="351"/>
        <end position="371"/>
    </location>
</feature>
<comment type="similarity">
    <text evidence="3 11">Belongs to the glycosyl hydrolase 17 family.</text>
</comment>
<dbReference type="Pfam" id="PF00332">
    <property type="entry name" value="Glyco_hydro_17"/>
    <property type="match status" value="1"/>
</dbReference>
<protein>
    <recommendedName>
        <fullName evidence="4">glucan endo-1,3-beta-D-glucosidase</fullName>
        <ecNumber evidence="4">3.2.1.39</ecNumber>
    </recommendedName>
</protein>
<dbReference type="GO" id="GO:0006952">
    <property type="term" value="P:defense response"/>
    <property type="evidence" value="ECO:0007669"/>
    <property type="project" value="UniProtKB-KW"/>
</dbReference>
<dbReference type="Gene3D" id="1.20.58.1040">
    <property type="match status" value="1"/>
</dbReference>
<evidence type="ECO:0000256" key="10">
    <source>
        <dbReference type="ARBA" id="ARBA00023295"/>
    </source>
</evidence>
<accession>A0A8S0T2T7</accession>
<dbReference type="AlphaFoldDB" id="A0A8S0T2T7"/>
<keyword evidence="10" id="KW-0326">Glycosidase</keyword>
<keyword evidence="8" id="KW-0611">Plant defense</keyword>
<keyword evidence="5" id="KW-0325">Glycoprotein</keyword>
<comment type="subcellular location">
    <subcellularLocation>
        <location evidence="2">Cell membrane</location>
        <topology evidence="2">Lipid-anchor</topology>
        <topology evidence="2">GPI-anchor</topology>
    </subcellularLocation>
</comment>
<reference evidence="15 16" key="1">
    <citation type="submission" date="2019-12" db="EMBL/GenBank/DDBJ databases">
        <authorList>
            <person name="Alioto T."/>
            <person name="Alioto T."/>
            <person name="Gomez Garrido J."/>
        </authorList>
    </citation>
    <scope>NUCLEOTIDE SEQUENCE [LARGE SCALE GENOMIC DNA]</scope>
</reference>
<evidence type="ECO:0000256" key="1">
    <source>
        <dbReference type="ARBA" id="ARBA00000382"/>
    </source>
</evidence>
<dbReference type="Proteomes" id="UP000594638">
    <property type="component" value="Unassembled WGS sequence"/>
</dbReference>
<dbReference type="GO" id="GO:0042973">
    <property type="term" value="F:glucan endo-1,3-beta-D-glucosidase activity"/>
    <property type="evidence" value="ECO:0007669"/>
    <property type="project" value="UniProtKB-EC"/>
</dbReference>
<feature type="signal peptide" evidence="13">
    <location>
        <begin position="1"/>
        <end position="29"/>
    </location>
</feature>
<dbReference type="FunFam" id="1.20.58.1040:FF:000003">
    <property type="entry name" value="glucan endo-1,3-beta-glucosidase 7"/>
    <property type="match status" value="1"/>
</dbReference>
<evidence type="ECO:0000259" key="14">
    <source>
        <dbReference type="SMART" id="SM00768"/>
    </source>
</evidence>
<feature type="chain" id="PRO_5035947790" description="glucan endo-1,3-beta-D-glucosidase" evidence="13">
    <location>
        <begin position="30"/>
        <end position="463"/>
    </location>
</feature>
<dbReference type="GO" id="GO:0098552">
    <property type="term" value="C:side of membrane"/>
    <property type="evidence" value="ECO:0007669"/>
    <property type="project" value="UniProtKB-KW"/>
</dbReference>
<evidence type="ECO:0000256" key="8">
    <source>
        <dbReference type="ARBA" id="ARBA00022821"/>
    </source>
</evidence>
<dbReference type="GO" id="GO:0005975">
    <property type="term" value="P:carbohydrate metabolic process"/>
    <property type="evidence" value="ECO:0007669"/>
    <property type="project" value="InterPro"/>
</dbReference>
<organism evidence="15 16">
    <name type="scientific">Olea europaea subsp. europaea</name>
    <dbReference type="NCBI Taxonomy" id="158383"/>
    <lineage>
        <taxon>Eukaryota</taxon>
        <taxon>Viridiplantae</taxon>
        <taxon>Streptophyta</taxon>
        <taxon>Embryophyta</taxon>
        <taxon>Tracheophyta</taxon>
        <taxon>Spermatophyta</taxon>
        <taxon>Magnoliopsida</taxon>
        <taxon>eudicotyledons</taxon>
        <taxon>Gunneridae</taxon>
        <taxon>Pentapetalae</taxon>
        <taxon>asterids</taxon>
        <taxon>lamiids</taxon>
        <taxon>Lamiales</taxon>
        <taxon>Oleaceae</taxon>
        <taxon>Oleeae</taxon>
        <taxon>Olea</taxon>
    </lineage>
</organism>
<evidence type="ECO:0000256" key="7">
    <source>
        <dbReference type="ARBA" id="ARBA00022801"/>
    </source>
</evidence>
<keyword evidence="6 13" id="KW-0732">Signal</keyword>
<dbReference type="InterPro" id="IPR012946">
    <property type="entry name" value="X8"/>
</dbReference>
<gene>
    <name evidence="15" type="ORF">OLEA9_A087360</name>
</gene>
<evidence type="ECO:0000256" key="12">
    <source>
        <dbReference type="SAM" id="MobiDB-lite"/>
    </source>
</evidence>
<sequence>MDFSNRQSLFSVLLFVSIIFVQHFTAVNSIGVNYGTLGNNLPPPAQVAQFLKEKTTIDKIKLFDVNPDILRAFAGTGIFVAVTVPNGEIPNLVDVRYARRWVANNIKPFYPQTKINYILVGNEVLHWGPQNLVDNLVAAMRSLHSALIRSGISGVNVTTAHALSILESSDPPSLAKFRPGWDIGDLAPTLKFLRETRSPFMVNPYPYFGYSPEQANFALFKPNRGIRDRFTKRTYTNMFDQLIDAVYVSMKKLGYGDVDVAVGETGWASAGDSFEPKCTIPNAASYNGGLVKKYNQGIGTPLLPGRKFDIYIFSLFNENLKSGATSEKNFGLFRPDFTPVYDIGIMRGTAAVPNKPTPSAPTPSTPVSTPPIPGNKKWCVAKAEATDEQLQSNIDYVCSQGMDCGPIQPNGACFDPNTKRAHASYVMNSWYQSKGRNDFDCNFSGTGAIVNSDPSHGPCSFLT</sequence>